<accession>A0A8S5PT97</accession>
<dbReference type="EMBL" id="BK015488">
    <property type="protein sequence ID" value="DAE09468.1"/>
    <property type="molecule type" value="Genomic_DNA"/>
</dbReference>
<sequence length="66" mass="7128">MNTYEVVISVSTTVCIDAESANDAIEKVSQALNNDDANMCADVASNIGYSMRNGFYEVTDAIPMDE</sequence>
<protein>
    <submittedName>
        <fullName evidence="1">Uncharacterized protein</fullName>
    </submittedName>
</protein>
<proteinExistence type="predicted"/>
<reference evidence="1" key="1">
    <citation type="journal article" date="2021" name="Proc. Natl. Acad. Sci. U.S.A.">
        <title>A Catalog of Tens of Thousands of Viruses from Human Metagenomes Reveals Hidden Associations with Chronic Diseases.</title>
        <authorList>
            <person name="Tisza M.J."/>
            <person name="Buck C.B."/>
        </authorList>
    </citation>
    <scope>NUCLEOTIDE SEQUENCE</scope>
    <source>
        <strain evidence="1">Ct96x5</strain>
    </source>
</reference>
<name>A0A8S5PT97_9CAUD</name>
<evidence type="ECO:0000313" key="1">
    <source>
        <dbReference type="EMBL" id="DAE09468.1"/>
    </source>
</evidence>
<organism evidence="1">
    <name type="scientific">Siphoviridae sp. ct96x5</name>
    <dbReference type="NCBI Taxonomy" id="2825367"/>
    <lineage>
        <taxon>Viruses</taxon>
        <taxon>Duplodnaviria</taxon>
        <taxon>Heunggongvirae</taxon>
        <taxon>Uroviricota</taxon>
        <taxon>Caudoviricetes</taxon>
    </lineage>
</organism>